<protein>
    <submittedName>
        <fullName evidence="2">Uncharacterized protein</fullName>
    </submittedName>
</protein>
<organism evidence="2 3">
    <name type="scientific">Peredibacter starrii</name>
    <dbReference type="NCBI Taxonomy" id="28202"/>
    <lineage>
        <taxon>Bacteria</taxon>
        <taxon>Pseudomonadati</taxon>
        <taxon>Bdellovibrionota</taxon>
        <taxon>Bacteriovoracia</taxon>
        <taxon>Bacteriovoracales</taxon>
        <taxon>Bacteriovoracaceae</taxon>
        <taxon>Peredibacter</taxon>
    </lineage>
</organism>
<accession>A0AAX4HRE4</accession>
<keyword evidence="3" id="KW-1185">Reference proteome</keyword>
<feature type="region of interest" description="Disordered" evidence="1">
    <location>
        <begin position="26"/>
        <end position="45"/>
    </location>
</feature>
<evidence type="ECO:0000313" key="2">
    <source>
        <dbReference type="EMBL" id="WPU65807.1"/>
    </source>
</evidence>
<evidence type="ECO:0000313" key="3">
    <source>
        <dbReference type="Proteomes" id="UP001324634"/>
    </source>
</evidence>
<gene>
    <name evidence="2" type="ORF">SOO65_03510</name>
</gene>
<dbReference type="KEGG" id="psti:SOO65_03510"/>
<evidence type="ECO:0000256" key="1">
    <source>
        <dbReference type="SAM" id="MobiDB-lite"/>
    </source>
</evidence>
<dbReference type="EMBL" id="CP139487">
    <property type="protein sequence ID" value="WPU65807.1"/>
    <property type="molecule type" value="Genomic_DNA"/>
</dbReference>
<proteinExistence type="predicted"/>
<name>A0AAX4HRE4_9BACT</name>
<reference evidence="2 3" key="1">
    <citation type="submission" date="2023-11" db="EMBL/GenBank/DDBJ databases">
        <title>Peredibacter starrii A3.12.</title>
        <authorList>
            <person name="Mitchell R.J."/>
        </authorList>
    </citation>
    <scope>NUCLEOTIDE SEQUENCE [LARGE SCALE GENOMIC DNA]</scope>
    <source>
        <strain evidence="2 3">A3.12</strain>
    </source>
</reference>
<dbReference type="Proteomes" id="UP001324634">
    <property type="component" value="Chromosome"/>
</dbReference>
<sequence>MKDYSDLSEFSDKKLRTLRNNINNRLESFGRGGEKNLPPSHMLHGMDDGDCRELLTRVLSEMKNRAKQF</sequence>
<dbReference type="RefSeq" id="WP_321397004.1">
    <property type="nucleotide sequence ID" value="NZ_CP139487.1"/>
</dbReference>
<dbReference type="AlphaFoldDB" id="A0AAX4HRE4"/>